<evidence type="ECO:0000313" key="4">
    <source>
        <dbReference type="Proteomes" id="UP000676336"/>
    </source>
</evidence>
<evidence type="ECO:0000313" key="3">
    <source>
        <dbReference type="EMBL" id="CAF5170937.1"/>
    </source>
</evidence>
<organism evidence="3 4">
    <name type="scientific">Rotaria magnacalcarata</name>
    <dbReference type="NCBI Taxonomy" id="392030"/>
    <lineage>
        <taxon>Eukaryota</taxon>
        <taxon>Metazoa</taxon>
        <taxon>Spiralia</taxon>
        <taxon>Gnathifera</taxon>
        <taxon>Rotifera</taxon>
        <taxon>Eurotatoria</taxon>
        <taxon>Bdelloidea</taxon>
        <taxon>Philodinida</taxon>
        <taxon>Philodinidae</taxon>
        <taxon>Rotaria</taxon>
    </lineage>
</organism>
<dbReference type="PANTHER" id="PTHR24416:SF611">
    <property type="entry name" value="TYROSINE-PROTEIN KINASE TRANSMEMBRANE RECEPTOR ROR"/>
    <property type="match status" value="1"/>
</dbReference>
<dbReference type="Gene3D" id="1.10.510.10">
    <property type="entry name" value="Transferase(Phosphotransferase) domain 1"/>
    <property type="match status" value="1"/>
</dbReference>
<dbReference type="Proteomes" id="UP000676336">
    <property type="component" value="Unassembled WGS sequence"/>
</dbReference>
<sequence length="135" mass="15894">DMSGTDVYYFLQHGKRLERPARCPSSTYQLMVKCWEWDEKKRPTFSELFQSLKINHDYRDANKTNPVNTTLLRRKSARTILNSSALTEENNRDKKHDNNNNSEQKNEQYKINGNGHVSKTISQFQHTLTKERTNS</sequence>
<reference evidence="3" key="1">
    <citation type="submission" date="2021-02" db="EMBL/GenBank/DDBJ databases">
        <authorList>
            <person name="Nowell W R."/>
        </authorList>
    </citation>
    <scope>NUCLEOTIDE SEQUENCE</scope>
</reference>
<feature type="region of interest" description="Disordered" evidence="1">
    <location>
        <begin position="81"/>
        <end position="116"/>
    </location>
</feature>
<protein>
    <recommendedName>
        <fullName evidence="2">Serine-threonine/tyrosine-protein kinase catalytic domain-containing protein</fullName>
    </recommendedName>
</protein>
<gene>
    <name evidence="3" type="ORF">SMN809_LOCUS65565</name>
</gene>
<dbReference type="InterPro" id="IPR050122">
    <property type="entry name" value="RTK"/>
</dbReference>
<dbReference type="Pfam" id="PF07714">
    <property type="entry name" value="PK_Tyr_Ser-Thr"/>
    <property type="match status" value="1"/>
</dbReference>
<dbReference type="GO" id="GO:0004714">
    <property type="term" value="F:transmembrane receptor protein tyrosine kinase activity"/>
    <property type="evidence" value="ECO:0007669"/>
    <property type="project" value="TreeGrafter"/>
</dbReference>
<comment type="caution">
    <text evidence="3">The sequence shown here is derived from an EMBL/GenBank/DDBJ whole genome shotgun (WGS) entry which is preliminary data.</text>
</comment>
<dbReference type="InterPro" id="IPR011009">
    <property type="entry name" value="Kinase-like_dom_sf"/>
</dbReference>
<dbReference type="GO" id="GO:0007169">
    <property type="term" value="P:cell surface receptor protein tyrosine kinase signaling pathway"/>
    <property type="evidence" value="ECO:0007669"/>
    <property type="project" value="TreeGrafter"/>
</dbReference>
<accession>A0A8S3GV46</accession>
<evidence type="ECO:0000256" key="1">
    <source>
        <dbReference type="SAM" id="MobiDB-lite"/>
    </source>
</evidence>
<dbReference type="GO" id="GO:0005886">
    <property type="term" value="C:plasma membrane"/>
    <property type="evidence" value="ECO:0007669"/>
    <property type="project" value="TreeGrafter"/>
</dbReference>
<dbReference type="EMBL" id="CAJOBI010311558">
    <property type="protein sequence ID" value="CAF5170937.1"/>
    <property type="molecule type" value="Genomic_DNA"/>
</dbReference>
<feature type="domain" description="Serine-threonine/tyrosine-protein kinase catalytic" evidence="2">
    <location>
        <begin position="2"/>
        <end position="52"/>
    </location>
</feature>
<dbReference type="PANTHER" id="PTHR24416">
    <property type="entry name" value="TYROSINE-PROTEIN KINASE RECEPTOR"/>
    <property type="match status" value="1"/>
</dbReference>
<evidence type="ECO:0000259" key="2">
    <source>
        <dbReference type="Pfam" id="PF07714"/>
    </source>
</evidence>
<dbReference type="GO" id="GO:0043235">
    <property type="term" value="C:receptor complex"/>
    <property type="evidence" value="ECO:0007669"/>
    <property type="project" value="TreeGrafter"/>
</dbReference>
<name>A0A8S3GV46_9BILA</name>
<proteinExistence type="predicted"/>
<feature type="compositionally biased region" description="Basic and acidic residues" evidence="1">
    <location>
        <begin position="89"/>
        <end position="108"/>
    </location>
</feature>
<dbReference type="AlphaFoldDB" id="A0A8S3GV46"/>
<feature type="non-terminal residue" evidence="3">
    <location>
        <position position="1"/>
    </location>
</feature>
<dbReference type="SUPFAM" id="SSF56112">
    <property type="entry name" value="Protein kinase-like (PK-like)"/>
    <property type="match status" value="1"/>
</dbReference>
<dbReference type="InterPro" id="IPR001245">
    <property type="entry name" value="Ser-Thr/Tyr_kinase_cat_dom"/>
</dbReference>